<dbReference type="RefSeq" id="WP_377717076.1">
    <property type="nucleotide sequence ID" value="NZ_JBHSAM010000006.1"/>
</dbReference>
<keyword evidence="1" id="KW-0808">Transferase</keyword>
<dbReference type="InterPro" id="IPR050834">
    <property type="entry name" value="Glycosyltransf_2"/>
</dbReference>
<dbReference type="Proteomes" id="UP001595715">
    <property type="component" value="Unassembled WGS sequence"/>
</dbReference>
<feature type="domain" description="Glycosyltransferase 2-like" evidence="2">
    <location>
        <begin position="6"/>
        <end position="133"/>
    </location>
</feature>
<protein>
    <submittedName>
        <fullName evidence="4">Glycosyltransferase family 2 protein</fullName>
    </submittedName>
</protein>
<gene>
    <name evidence="4" type="ORF">ACFOZ8_02205</name>
</gene>
<reference evidence="5" key="1">
    <citation type="journal article" date="2019" name="Int. J. Syst. Evol. Microbiol.">
        <title>The Global Catalogue of Microorganisms (GCM) 10K type strain sequencing project: providing services to taxonomists for standard genome sequencing and annotation.</title>
        <authorList>
            <consortium name="The Broad Institute Genomics Platform"/>
            <consortium name="The Broad Institute Genome Sequencing Center for Infectious Disease"/>
            <person name="Wu L."/>
            <person name="Ma J."/>
        </authorList>
    </citation>
    <scope>NUCLEOTIDE SEQUENCE [LARGE SCALE GENOMIC DNA]</scope>
    <source>
        <strain evidence="5">IBRC-M 10987</strain>
    </source>
</reference>
<organism evidence="4 5">
    <name type="scientific">Paenibacillus xanthanilyticus</name>
    <dbReference type="NCBI Taxonomy" id="1783531"/>
    <lineage>
        <taxon>Bacteria</taxon>
        <taxon>Bacillati</taxon>
        <taxon>Bacillota</taxon>
        <taxon>Bacilli</taxon>
        <taxon>Bacillales</taxon>
        <taxon>Paenibacillaceae</taxon>
        <taxon>Paenibacillus</taxon>
    </lineage>
</organism>
<evidence type="ECO:0000313" key="4">
    <source>
        <dbReference type="EMBL" id="MFC4098464.1"/>
    </source>
</evidence>
<dbReference type="SUPFAM" id="SSF53448">
    <property type="entry name" value="Nucleotide-diphospho-sugar transferases"/>
    <property type="match status" value="1"/>
</dbReference>
<dbReference type="InterPro" id="IPR027791">
    <property type="entry name" value="Galactosyl_T_C"/>
</dbReference>
<dbReference type="Pfam" id="PF02709">
    <property type="entry name" value="Glyco_transf_7C"/>
    <property type="match status" value="1"/>
</dbReference>
<keyword evidence="5" id="KW-1185">Reference proteome</keyword>
<evidence type="ECO:0000259" key="3">
    <source>
        <dbReference type="Pfam" id="PF02709"/>
    </source>
</evidence>
<feature type="domain" description="Galactosyltransferase C-terminal" evidence="3">
    <location>
        <begin position="214"/>
        <end position="269"/>
    </location>
</feature>
<dbReference type="Pfam" id="PF00535">
    <property type="entry name" value="Glycos_transf_2"/>
    <property type="match status" value="1"/>
</dbReference>
<dbReference type="EMBL" id="JBHSAM010000006">
    <property type="protein sequence ID" value="MFC4098464.1"/>
    <property type="molecule type" value="Genomic_DNA"/>
</dbReference>
<evidence type="ECO:0000256" key="1">
    <source>
        <dbReference type="ARBA" id="ARBA00022679"/>
    </source>
</evidence>
<accession>A0ABV8K031</accession>
<dbReference type="Gene3D" id="3.90.550.10">
    <property type="entry name" value="Spore Coat Polysaccharide Biosynthesis Protein SpsA, Chain A"/>
    <property type="match status" value="1"/>
</dbReference>
<name>A0ABV8K031_9BACL</name>
<dbReference type="PANTHER" id="PTHR43685:SF2">
    <property type="entry name" value="GLYCOSYLTRANSFERASE 2-LIKE DOMAIN-CONTAINING PROTEIN"/>
    <property type="match status" value="1"/>
</dbReference>
<dbReference type="CDD" id="cd00761">
    <property type="entry name" value="Glyco_tranf_GTA_type"/>
    <property type="match status" value="1"/>
</dbReference>
<dbReference type="InterPro" id="IPR029044">
    <property type="entry name" value="Nucleotide-diphossugar_trans"/>
</dbReference>
<comment type="caution">
    <text evidence="4">The sequence shown here is derived from an EMBL/GenBank/DDBJ whole genome shotgun (WGS) entry which is preliminary data.</text>
</comment>
<evidence type="ECO:0000259" key="2">
    <source>
        <dbReference type="Pfam" id="PF00535"/>
    </source>
</evidence>
<sequence>MPIDVSIVMPTHNRYPLNRLTLYSLEAQTYDHARFEVILVDDASTDATPLMVQQEAFSFELRYFRMPANIGRPQARNFGVQMARGEFVLFLDAEVLVEPDFIASHMNLHRAQSRLIVGGLYAIQKAYTRMDPRFSPDQQQEAMALLTCHPDLHHRWLMTKHLPDPPPLFDRKGILEGQFKRMSAGLAPYTRFMKEQIIDRYGDRFQGFHLPWISSGTGSLSMAHEAFRVHGLFEEYPGWGADDIEMGYRLFINGYQFAHLSHSPTYHQEHPREASTTEEGKHNFYLFQQKHPNISMLGILLGYMPRGLSYYEINLVLNDAYAIGAHEHPHRFLHLTGTFRSMLAAIGRLHRYGLPMTNLIAQCGFPVPSPESHLFYAEKQALEQSGKYPNLNYALNLMLSL</sequence>
<evidence type="ECO:0000313" key="5">
    <source>
        <dbReference type="Proteomes" id="UP001595715"/>
    </source>
</evidence>
<dbReference type="InterPro" id="IPR001173">
    <property type="entry name" value="Glyco_trans_2-like"/>
</dbReference>
<proteinExistence type="predicted"/>
<dbReference type="PANTHER" id="PTHR43685">
    <property type="entry name" value="GLYCOSYLTRANSFERASE"/>
    <property type="match status" value="1"/>
</dbReference>